<gene>
    <name evidence="1" type="ORF">GCM10023340_10450</name>
</gene>
<keyword evidence="2" id="KW-1185">Reference proteome</keyword>
<reference evidence="2" key="1">
    <citation type="journal article" date="2019" name="Int. J. Syst. Evol. Microbiol.">
        <title>The Global Catalogue of Microorganisms (GCM) 10K type strain sequencing project: providing services to taxonomists for standard genome sequencing and annotation.</title>
        <authorList>
            <consortium name="The Broad Institute Genomics Platform"/>
            <consortium name="The Broad Institute Genome Sequencing Center for Infectious Disease"/>
            <person name="Wu L."/>
            <person name="Ma J."/>
        </authorList>
    </citation>
    <scope>NUCLEOTIDE SEQUENCE [LARGE SCALE GENOMIC DNA]</scope>
    <source>
        <strain evidence="2">JCM 18459</strain>
    </source>
</reference>
<accession>A0ABP9PHW2</accession>
<evidence type="ECO:0000313" key="2">
    <source>
        <dbReference type="Proteomes" id="UP001500221"/>
    </source>
</evidence>
<dbReference type="Proteomes" id="UP001500221">
    <property type="component" value="Unassembled WGS sequence"/>
</dbReference>
<evidence type="ECO:0008006" key="3">
    <source>
        <dbReference type="Google" id="ProtNLM"/>
    </source>
</evidence>
<name>A0ABP9PHW2_9ACTN</name>
<proteinExistence type="predicted"/>
<comment type="caution">
    <text evidence="1">The sequence shown here is derived from an EMBL/GenBank/DDBJ whole genome shotgun (WGS) entry which is preliminary data.</text>
</comment>
<sequence>MSILVDYRCSACGERAEHWAPSPPPAAVPCASCGAESRRLFAAIGLSGTRAPVDAVPRSAGSAGRGPTMCQQYPQVPGLCHMSDSAARMWVAKATKNSRAVDREQERQEKAAAVKAPTMADAITHHHHEKPAAAATPHGL</sequence>
<organism evidence="1 2">
    <name type="scientific">Nocardioides marinquilinus</name>
    <dbReference type="NCBI Taxonomy" id="1210400"/>
    <lineage>
        <taxon>Bacteria</taxon>
        <taxon>Bacillati</taxon>
        <taxon>Actinomycetota</taxon>
        <taxon>Actinomycetes</taxon>
        <taxon>Propionibacteriales</taxon>
        <taxon>Nocardioidaceae</taxon>
        <taxon>Nocardioides</taxon>
    </lineage>
</organism>
<dbReference type="RefSeq" id="WP_345455231.1">
    <property type="nucleotide sequence ID" value="NZ_BAABKG010000001.1"/>
</dbReference>
<evidence type="ECO:0000313" key="1">
    <source>
        <dbReference type="EMBL" id="GAA5143917.1"/>
    </source>
</evidence>
<dbReference type="EMBL" id="BAABKG010000001">
    <property type="protein sequence ID" value="GAA5143917.1"/>
    <property type="molecule type" value="Genomic_DNA"/>
</dbReference>
<protein>
    <recommendedName>
        <fullName evidence="3">Zinc ribbon domain-containing protein</fullName>
    </recommendedName>
</protein>